<protein>
    <recommendedName>
        <fullName evidence="1">Amidohydrolase-related domain-containing protein</fullName>
    </recommendedName>
</protein>
<reference evidence="3" key="2">
    <citation type="submission" date="2014-09" db="EMBL/GenBank/DDBJ databases">
        <authorList>
            <consortium name="NBRP consortium"/>
            <person name="Sawabe T."/>
            <person name="Meirelles P."/>
            <person name="Nakanishi M."/>
            <person name="Sayaka M."/>
            <person name="Hattori M."/>
            <person name="Ohkuma M."/>
        </authorList>
    </citation>
    <scope>NUCLEOTIDE SEQUENCE [LARGE SCALE GENOMIC DNA]</scope>
    <source>
        <strain evidence="3">JCM 19239</strain>
    </source>
</reference>
<proteinExistence type="predicted"/>
<accession>A0ABQ0JER5</accession>
<comment type="caution">
    <text evidence="2">The sequence shown here is derived from an EMBL/GenBank/DDBJ whole genome shotgun (WGS) entry which is preliminary data.</text>
</comment>
<evidence type="ECO:0000259" key="1">
    <source>
        <dbReference type="Pfam" id="PF04909"/>
    </source>
</evidence>
<dbReference type="EMBL" id="BBMS01000027">
    <property type="protein sequence ID" value="GAL27250.1"/>
    <property type="molecule type" value="Genomic_DNA"/>
</dbReference>
<dbReference type="InterPro" id="IPR032466">
    <property type="entry name" value="Metal_Hydrolase"/>
</dbReference>
<keyword evidence="3" id="KW-1185">Reference proteome</keyword>
<reference evidence="3" key="1">
    <citation type="submission" date="2014-09" db="EMBL/GenBank/DDBJ databases">
        <title>Vibrio variabilis JCM 19239. (C206) whole genome shotgun sequence.</title>
        <authorList>
            <person name="Sawabe T."/>
            <person name="Meirelles P."/>
            <person name="Nakanishi M."/>
            <person name="Sayaka M."/>
            <person name="Hattori M."/>
            <person name="Ohkuma M."/>
        </authorList>
    </citation>
    <scope>NUCLEOTIDE SEQUENCE [LARGE SCALE GENOMIC DNA]</scope>
    <source>
        <strain evidence="3">JCM 19239</strain>
    </source>
</reference>
<dbReference type="Proteomes" id="UP000029223">
    <property type="component" value="Unassembled WGS sequence"/>
</dbReference>
<organism evidence="2 3">
    <name type="scientific">Vibrio variabilis</name>
    <dbReference type="NCBI Taxonomy" id="990271"/>
    <lineage>
        <taxon>Bacteria</taxon>
        <taxon>Pseudomonadati</taxon>
        <taxon>Pseudomonadota</taxon>
        <taxon>Gammaproteobacteria</taxon>
        <taxon>Vibrionales</taxon>
        <taxon>Vibrionaceae</taxon>
        <taxon>Vibrio</taxon>
    </lineage>
</organism>
<dbReference type="Gene3D" id="3.20.20.140">
    <property type="entry name" value="Metal-dependent hydrolases"/>
    <property type="match status" value="1"/>
</dbReference>
<sequence length="48" mass="5734">MYASNFPTDSVFTTYRHNYDGFSQAITTLSDSEQDKIFRGNARQWYRF</sequence>
<name>A0ABQ0JER5_9VIBR</name>
<dbReference type="InterPro" id="IPR006680">
    <property type="entry name" value="Amidohydro-rel"/>
</dbReference>
<evidence type="ECO:0000313" key="2">
    <source>
        <dbReference type="EMBL" id="GAL27250.1"/>
    </source>
</evidence>
<evidence type="ECO:0000313" key="3">
    <source>
        <dbReference type="Proteomes" id="UP000029223"/>
    </source>
</evidence>
<gene>
    <name evidence="2" type="ORF">JCM19239_2062</name>
</gene>
<dbReference type="SUPFAM" id="SSF51556">
    <property type="entry name" value="Metallo-dependent hydrolases"/>
    <property type="match status" value="1"/>
</dbReference>
<dbReference type="Pfam" id="PF04909">
    <property type="entry name" value="Amidohydro_2"/>
    <property type="match status" value="1"/>
</dbReference>
<feature type="domain" description="Amidohydrolase-related" evidence="1">
    <location>
        <begin position="1"/>
        <end position="48"/>
    </location>
</feature>